<sequence length="150" mass="16596">MLTDLLLASFHHLLFFGLISMLVTQSVLLARPIDAAALERLRGVDRGYGIVAVLLLAVGFARVFHGMKGYDFYLHNPWFHAKVGAFLLAAVLSIWPTLRFLRWRKALKADPAFVPPAAEVAGLSRIIRFELMLIAVILVCAAAMARYGGF</sequence>
<dbReference type="Pfam" id="PF09980">
    <property type="entry name" value="DUF2214"/>
    <property type="match status" value="1"/>
</dbReference>
<name>A0ABT0MG38_9GAMM</name>
<dbReference type="EMBL" id="JAMBEP010000001">
    <property type="protein sequence ID" value="MCL1633837.1"/>
    <property type="molecule type" value="Genomic_DNA"/>
</dbReference>
<dbReference type="Proteomes" id="UP001431217">
    <property type="component" value="Unassembled WGS sequence"/>
</dbReference>
<comment type="caution">
    <text evidence="2">The sequence shown here is derived from an EMBL/GenBank/DDBJ whole genome shotgun (WGS) entry which is preliminary data.</text>
</comment>
<feature type="transmembrane region" description="Helical" evidence="1">
    <location>
        <begin position="6"/>
        <end position="28"/>
    </location>
</feature>
<keyword evidence="1" id="KW-1133">Transmembrane helix</keyword>
<dbReference type="InterPro" id="IPR018706">
    <property type="entry name" value="DUF2214_membrane"/>
</dbReference>
<feature type="transmembrane region" description="Helical" evidence="1">
    <location>
        <begin position="48"/>
        <end position="67"/>
    </location>
</feature>
<gene>
    <name evidence="2" type="ORF">M2650_04155</name>
</gene>
<evidence type="ECO:0000313" key="3">
    <source>
        <dbReference type="Proteomes" id="UP001431217"/>
    </source>
</evidence>
<proteinExistence type="predicted"/>
<feature type="transmembrane region" description="Helical" evidence="1">
    <location>
        <begin position="79"/>
        <end position="98"/>
    </location>
</feature>
<dbReference type="RefSeq" id="WP_249471574.1">
    <property type="nucleotide sequence ID" value="NZ_JAMBEP010000001.1"/>
</dbReference>
<keyword evidence="3" id="KW-1185">Reference proteome</keyword>
<accession>A0ABT0MG38</accession>
<keyword evidence="1" id="KW-0812">Transmembrane</keyword>
<organism evidence="2 3">
    <name type="scientific">Luteimonas galliterrae</name>
    <dbReference type="NCBI Taxonomy" id="2940486"/>
    <lineage>
        <taxon>Bacteria</taxon>
        <taxon>Pseudomonadati</taxon>
        <taxon>Pseudomonadota</taxon>
        <taxon>Gammaproteobacteria</taxon>
        <taxon>Lysobacterales</taxon>
        <taxon>Lysobacteraceae</taxon>
        <taxon>Luteimonas</taxon>
    </lineage>
</organism>
<evidence type="ECO:0000256" key="1">
    <source>
        <dbReference type="SAM" id="Phobius"/>
    </source>
</evidence>
<evidence type="ECO:0000313" key="2">
    <source>
        <dbReference type="EMBL" id="MCL1633837.1"/>
    </source>
</evidence>
<protein>
    <submittedName>
        <fullName evidence="2">DUF2214 family protein</fullName>
    </submittedName>
</protein>
<reference evidence="2 3" key="1">
    <citation type="submission" date="2022-05" db="EMBL/GenBank/DDBJ databases">
        <title>Luteimonas sp. SX5, whole genome shotgun sequencing project.</title>
        <authorList>
            <person name="Zhao G."/>
            <person name="Shen L."/>
        </authorList>
    </citation>
    <scope>NUCLEOTIDE SEQUENCE [LARGE SCALE GENOMIC DNA]</scope>
    <source>
        <strain evidence="2 3">SX5</strain>
    </source>
</reference>
<feature type="transmembrane region" description="Helical" evidence="1">
    <location>
        <begin position="131"/>
        <end position="149"/>
    </location>
</feature>
<keyword evidence="1" id="KW-0472">Membrane</keyword>